<gene>
    <name evidence="1" type="ORF">CRP01_00730</name>
</gene>
<evidence type="ECO:0000313" key="1">
    <source>
        <dbReference type="EMBL" id="PHN08471.1"/>
    </source>
</evidence>
<dbReference type="EMBL" id="PDUD01000001">
    <property type="protein sequence ID" value="PHN08471.1"/>
    <property type="molecule type" value="Genomic_DNA"/>
</dbReference>
<comment type="caution">
    <text evidence="1">The sequence shown here is derived from an EMBL/GenBank/DDBJ whole genome shotgun (WGS) entry which is preliminary data.</text>
</comment>
<evidence type="ECO:0000313" key="2">
    <source>
        <dbReference type="Proteomes" id="UP000223913"/>
    </source>
</evidence>
<proteinExistence type="predicted"/>
<dbReference type="Proteomes" id="UP000223913">
    <property type="component" value="Unassembled WGS sequence"/>
</dbReference>
<sequence>MISKIEPTFQEYKTALDSIAGGHSFAIVVWGFEGKIRSIVELIEEEMPTKYPESKIPWLDFKKAIQTYGEVPKRKKLTFDEAKHALRKQMEEAWYFQKMFNLSQGDEYPEVEAAITQSITATETLLQQMDIAPIACEEIYFDLGANDYWAIVISWPEGAEMFEFLHFID</sequence>
<name>A0A2D0NJ00_FLAN2</name>
<accession>A0A2D0NJ00</accession>
<keyword evidence="2" id="KW-1185">Reference proteome</keyword>
<reference evidence="1 2" key="1">
    <citation type="submission" date="2017-10" db="EMBL/GenBank/DDBJ databases">
        <title>The draft genome sequence of Lewinella nigricans NBRC 102662.</title>
        <authorList>
            <person name="Wang K."/>
        </authorList>
    </citation>
    <scope>NUCLEOTIDE SEQUENCE [LARGE SCALE GENOMIC DNA]</scope>
    <source>
        <strain evidence="1 2">NBRC 102662</strain>
    </source>
</reference>
<dbReference type="AlphaFoldDB" id="A0A2D0NJ00"/>
<organism evidence="1 2">
    <name type="scientific">Flavilitoribacter nigricans (strain ATCC 23147 / DSM 23189 / NBRC 102662 / NCIMB 1420 / SS-2)</name>
    <name type="common">Lewinella nigricans</name>
    <dbReference type="NCBI Taxonomy" id="1122177"/>
    <lineage>
        <taxon>Bacteria</taxon>
        <taxon>Pseudomonadati</taxon>
        <taxon>Bacteroidota</taxon>
        <taxon>Saprospiria</taxon>
        <taxon>Saprospirales</taxon>
        <taxon>Lewinellaceae</taxon>
        <taxon>Flavilitoribacter</taxon>
    </lineage>
</organism>
<protein>
    <submittedName>
        <fullName evidence="1">Uncharacterized protein</fullName>
    </submittedName>
</protein>